<organism evidence="1">
    <name type="scientific">Oxytricha trifallax</name>
    <dbReference type="NCBI Taxonomy" id="1172189"/>
    <lineage>
        <taxon>Eukaryota</taxon>
        <taxon>Sar</taxon>
        <taxon>Alveolata</taxon>
        <taxon>Ciliophora</taxon>
        <taxon>Intramacronucleata</taxon>
        <taxon>Spirotrichea</taxon>
        <taxon>Stichotrichia</taxon>
        <taxon>Sporadotrichida</taxon>
        <taxon>Oxytrichidae</taxon>
        <taxon>Oxytrichinae</taxon>
        <taxon>Oxytricha</taxon>
    </lineage>
</organism>
<gene>
    <name evidence="1" type="primary">orf555</name>
</gene>
<dbReference type="AlphaFoldDB" id="G9HRF7"/>
<evidence type="ECO:0000313" key="1">
    <source>
        <dbReference type="EMBL" id="AEV66669.1"/>
    </source>
</evidence>
<sequence>MSKQNFFSTSNTKLKKQVRFNFFHNKSSKLYFPSKRSYRKLWTNKYFIKRRKLKQFLYKIILKKIVFLENIEDEGISFF</sequence>
<proteinExistence type="predicted"/>
<accession>G9HRF7</accession>
<protein>
    <submittedName>
        <fullName evidence="1">Uncharacterized protein</fullName>
    </submittedName>
</protein>
<keyword evidence="1" id="KW-0496">Mitochondrion</keyword>
<dbReference type="EMBL" id="JN383843">
    <property type="protein sequence ID" value="AEV66669.1"/>
    <property type="molecule type" value="Genomic_DNA"/>
</dbReference>
<geneLocation type="mitochondrion" evidence="1"/>
<name>G9HRF7_9SPIT</name>
<reference evidence="1" key="1">
    <citation type="journal article" date="2012" name="Genome Biol. Evol.">
        <title>The Oxytricha trifallax Mitochondrial Genome.</title>
        <authorList>
            <person name="Swart E.C."/>
            <person name="Nowacki M."/>
            <person name="Shum J."/>
            <person name="Stiles H."/>
            <person name="Higgins B.P."/>
            <person name="Doak T.G."/>
            <person name="Schotanus K."/>
            <person name="Magrini V.J."/>
            <person name="Minx P."/>
            <person name="Mardis E.R."/>
            <person name="Landweber L.F."/>
        </authorList>
    </citation>
    <scope>NUCLEOTIDE SEQUENCE</scope>
</reference>